<dbReference type="SUPFAM" id="SSF55781">
    <property type="entry name" value="GAF domain-like"/>
    <property type="match status" value="1"/>
</dbReference>
<dbReference type="RefSeq" id="WP_104480599.1">
    <property type="nucleotide sequence ID" value="NZ_CP154825.1"/>
</dbReference>
<evidence type="ECO:0000256" key="1">
    <source>
        <dbReference type="ARBA" id="ARBA00022801"/>
    </source>
</evidence>
<reference evidence="3 4" key="1">
    <citation type="submission" date="2018-02" db="EMBL/GenBank/DDBJ databases">
        <title>Genomic Encyclopedia of Archaeal and Bacterial Type Strains, Phase II (KMG-II): from individual species to whole genera.</title>
        <authorList>
            <person name="Goeker M."/>
        </authorList>
    </citation>
    <scope>NUCLEOTIDE SEQUENCE [LARGE SCALE GENOMIC DNA]</scope>
    <source>
        <strain evidence="3 4">YU 961-1</strain>
    </source>
</reference>
<dbReference type="PANTHER" id="PTHR43156:SF2">
    <property type="entry name" value="STAGE II SPORULATION PROTEIN E"/>
    <property type="match status" value="1"/>
</dbReference>
<dbReference type="AlphaFoldDB" id="A0A2S6GLK4"/>
<evidence type="ECO:0000259" key="2">
    <source>
        <dbReference type="SMART" id="SM00331"/>
    </source>
</evidence>
<dbReference type="InterPro" id="IPR001932">
    <property type="entry name" value="PPM-type_phosphatase-like_dom"/>
</dbReference>
<dbReference type="Proteomes" id="UP000239203">
    <property type="component" value="Unassembled WGS sequence"/>
</dbReference>
<dbReference type="OrthoDB" id="4935951at2"/>
<dbReference type="PANTHER" id="PTHR43156">
    <property type="entry name" value="STAGE II SPORULATION PROTEIN E-RELATED"/>
    <property type="match status" value="1"/>
</dbReference>
<dbReference type="SMART" id="SM00331">
    <property type="entry name" value="PP2C_SIG"/>
    <property type="match status" value="1"/>
</dbReference>
<dbReference type="SUPFAM" id="SSF81606">
    <property type="entry name" value="PP2C-like"/>
    <property type="match status" value="1"/>
</dbReference>
<dbReference type="EMBL" id="PTIX01000011">
    <property type="protein sequence ID" value="PPK66109.1"/>
    <property type="molecule type" value="Genomic_DNA"/>
</dbReference>
<evidence type="ECO:0000313" key="4">
    <source>
        <dbReference type="Proteomes" id="UP000239203"/>
    </source>
</evidence>
<sequence>MDLRTSSWHELLSRVIDAAHRATASDLVDVVVSACARVDVGAWLYVVDMAQRRLHPLPARSEPAGRALGVDDTTGGRAFRTAEMAVTGVAGERPVLWVPIVNGTERLGVLALSLPLDTDPEDVVVRERCWTLAGLVGHLVMSKRAYSDLLHTVRRPQPLSVASELLWQLLPPQTFASGDLVVSATMEPFDRVGGDGYDYAVDDTRAYFAVFDATGHDLAAGLITTMVLAATRNARRQGGDLTAMAAAADEVLDSHPTDGVCTAVLADLDLTTGELRYLLAGHPPPILLRGGRVVRSLDTRPRVPLGMRPRQDSTEVSGVGVEHLCPSDRLLLYTDGVTEARAPDGTFFGVDRLVTLTEQHEAAGLPAPETLRRVTRAVLDHQNRVLQDDATLVLVEWSPRAAENLLPGSPHAGDGWPTR</sequence>
<protein>
    <submittedName>
        <fullName evidence="3">Stage II sporulation protein E</fullName>
    </submittedName>
</protein>
<organism evidence="3 4">
    <name type="scientific">Actinokineospora auranticolor</name>
    <dbReference type="NCBI Taxonomy" id="155976"/>
    <lineage>
        <taxon>Bacteria</taxon>
        <taxon>Bacillati</taxon>
        <taxon>Actinomycetota</taxon>
        <taxon>Actinomycetes</taxon>
        <taxon>Pseudonocardiales</taxon>
        <taxon>Pseudonocardiaceae</taxon>
        <taxon>Actinokineospora</taxon>
    </lineage>
</organism>
<dbReference type="Gene3D" id="3.60.40.10">
    <property type="entry name" value="PPM-type phosphatase domain"/>
    <property type="match status" value="1"/>
</dbReference>
<name>A0A2S6GLK4_9PSEU</name>
<dbReference type="Pfam" id="PF07228">
    <property type="entry name" value="SpoIIE"/>
    <property type="match status" value="1"/>
</dbReference>
<keyword evidence="4" id="KW-1185">Reference proteome</keyword>
<comment type="caution">
    <text evidence="3">The sequence shown here is derived from an EMBL/GenBank/DDBJ whole genome shotgun (WGS) entry which is preliminary data.</text>
</comment>
<evidence type="ECO:0000313" key="3">
    <source>
        <dbReference type="EMBL" id="PPK66109.1"/>
    </source>
</evidence>
<dbReference type="InterPro" id="IPR036457">
    <property type="entry name" value="PPM-type-like_dom_sf"/>
</dbReference>
<accession>A0A2S6GLK4</accession>
<keyword evidence="1" id="KW-0378">Hydrolase</keyword>
<feature type="domain" description="PPM-type phosphatase" evidence="2">
    <location>
        <begin position="177"/>
        <end position="397"/>
    </location>
</feature>
<dbReference type="InterPro" id="IPR052016">
    <property type="entry name" value="Bact_Sigma-Reg"/>
</dbReference>
<dbReference type="GO" id="GO:0016791">
    <property type="term" value="F:phosphatase activity"/>
    <property type="evidence" value="ECO:0007669"/>
    <property type="project" value="TreeGrafter"/>
</dbReference>
<proteinExistence type="predicted"/>
<gene>
    <name evidence="3" type="ORF">CLV40_11173</name>
</gene>